<dbReference type="OrthoDB" id="3229771at2759"/>
<dbReference type="PROSITE" id="PS51029">
    <property type="entry name" value="MADF"/>
    <property type="match status" value="1"/>
</dbReference>
<organism evidence="5 7">
    <name type="scientific">Biomphalaria glabrata</name>
    <name type="common">Bloodfluke planorb</name>
    <name type="synonym">Freshwater snail</name>
    <dbReference type="NCBI Taxonomy" id="6526"/>
    <lineage>
        <taxon>Eukaryota</taxon>
        <taxon>Metazoa</taxon>
        <taxon>Spiralia</taxon>
        <taxon>Lophotrochozoa</taxon>
        <taxon>Mollusca</taxon>
        <taxon>Gastropoda</taxon>
        <taxon>Heterobranchia</taxon>
        <taxon>Euthyneura</taxon>
        <taxon>Panpulmonata</taxon>
        <taxon>Hygrophila</taxon>
        <taxon>Lymnaeoidea</taxon>
        <taxon>Planorbidae</taxon>
        <taxon>Biomphalaria</taxon>
    </lineage>
</organism>
<feature type="domain" description="HTH CENPB-type" evidence="4">
    <location>
        <begin position="65"/>
        <end position="136"/>
    </location>
</feature>
<gene>
    <name evidence="6 7" type="primary">LOC129922277</name>
</gene>
<dbReference type="InterPro" id="IPR009057">
    <property type="entry name" value="Homeodomain-like_sf"/>
</dbReference>
<dbReference type="PANTHER" id="PTHR19303">
    <property type="entry name" value="TRANSPOSON"/>
    <property type="match status" value="1"/>
</dbReference>
<dbReference type="SUPFAM" id="SSF46689">
    <property type="entry name" value="Homeodomain-like"/>
    <property type="match status" value="1"/>
</dbReference>
<dbReference type="GO" id="GO:0005634">
    <property type="term" value="C:nucleus"/>
    <property type="evidence" value="ECO:0007669"/>
    <property type="project" value="TreeGrafter"/>
</dbReference>
<evidence type="ECO:0000256" key="2">
    <source>
        <dbReference type="SAM" id="MobiDB-lite"/>
    </source>
</evidence>
<accession>A0A9W2YLG2</accession>
<dbReference type="SMART" id="SM00595">
    <property type="entry name" value="MADF"/>
    <property type="match status" value="1"/>
</dbReference>
<dbReference type="RefSeq" id="XP_055863542.1">
    <property type="nucleotide sequence ID" value="XM_056007567.1"/>
</dbReference>
<protein>
    <submittedName>
        <fullName evidence="6 7">Uncharacterized protein LOC129922277 isoform X1</fullName>
    </submittedName>
</protein>
<sequence>MPRRDLTLAEKIGFLDKIKQLPSDTTQRQLVEITGLPKTTVARLMKQESQLRENWARCQGRLGTSQKRKREGKDPDVEEALAGWFAMVTGQGSRVSGPLLKCKAEEIARTLGHGEFKATEGWLSRWKTRHEIKLRKASGEKADGAIEGDWKSTKLPEFLGEFSAQDFCDVDKEEDQESDADAPKELVQGTTQETKKRLEGSPISASSVYAEFVPEQPAKRTSQIALAANSTQSVTPLSEIPLSLGTKLAILAELDKGRTDQFVAKLFSVTKKVVRSIRMCSEEIRSQAMGQNLLIAEDRHQEKVEEFINGWILTNVPADKHVSATFVRQMAQNMYKSMAKMAGDDPHKFRASKVWLGQFVEKYGLSHLTWIEESTPTSTPLPLVAETEMAKTDVEQDCKIVSAVEPHKCLYDVGLPDYKDGLLKDNIWKDIANTLGLPAEIVKARWHNLLSDYQKSVWSVNKIQVFNKMAFLKPHLIRDGGDQPVASTEKSSFSVKSEVLSSDEEYADTIDMNPSDIGQANMSLADAYKRSRFPLVTYEDHDDKADNEELDMKVEEEDSLLPDDPNNSASVSSFQIPPLESSCTVNKSVGPASRKKKAEKKMLTSDISGVDPDLEYFKGFLSLVKELSSKRKRQLFATFAQELFRHLDEQEKEETDSTDI</sequence>
<proteinExistence type="predicted"/>
<dbReference type="Gene3D" id="1.10.10.60">
    <property type="entry name" value="Homeodomain-like"/>
    <property type="match status" value="1"/>
</dbReference>
<dbReference type="InterPro" id="IPR006600">
    <property type="entry name" value="HTH_CenpB_DNA-bd_dom"/>
</dbReference>
<dbReference type="Pfam" id="PF03221">
    <property type="entry name" value="HTH_Tnp_Tc5"/>
    <property type="match status" value="1"/>
</dbReference>
<dbReference type="InterPro" id="IPR050863">
    <property type="entry name" value="CenT-Element_Derived"/>
</dbReference>
<dbReference type="RefSeq" id="XP_055863541.1">
    <property type="nucleotide sequence ID" value="XM_056007566.1"/>
</dbReference>
<evidence type="ECO:0000313" key="7">
    <source>
        <dbReference type="RefSeq" id="XP_055863542.1"/>
    </source>
</evidence>
<evidence type="ECO:0000259" key="3">
    <source>
        <dbReference type="PROSITE" id="PS51029"/>
    </source>
</evidence>
<dbReference type="AlphaFoldDB" id="A0A9W2YLG2"/>
<dbReference type="Proteomes" id="UP001165740">
    <property type="component" value="Chromosome 13"/>
</dbReference>
<dbReference type="PANTHER" id="PTHR19303:SF73">
    <property type="entry name" value="PROTEIN PDC2"/>
    <property type="match status" value="1"/>
</dbReference>
<dbReference type="GO" id="GO:0003677">
    <property type="term" value="F:DNA binding"/>
    <property type="evidence" value="ECO:0007669"/>
    <property type="project" value="UniProtKB-KW"/>
</dbReference>
<keyword evidence="5" id="KW-1185">Reference proteome</keyword>
<feature type="compositionally biased region" description="Acidic residues" evidence="2">
    <location>
        <begin position="171"/>
        <end position="180"/>
    </location>
</feature>
<dbReference type="SMART" id="SM00674">
    <property type="entry name" value="CENPB"/>
    <property type="match status" value="2"/>
</dbReference>
<name>A0A9W2YLG2_BIOGL</name>
<evidence type="ECO:0000313" key="6">
    <source>
        <dbReference type="RefSeq" id="XP_055863541.1"/>
    </source>
</evidence>
<feature type="region of interest" description="Disordered" evidence="2">
    <location>
        <begin position="171"/>
        <end position="196"/>
    </location>
</feature>
<feature type="domain" description="MADF" evidence="3">
    <location>
        <begin position="399"/>
        <end position="477"/>
    </location>
</feature>
<dbReference type="PROSITE" id="PS51253">
    <property type="entry name" value="HTH_CENPB"/>
    <property type="match status" value="2"/>
</dbReference>
<evidence type="ECO:0000256" key="1">
    <source>
        <dbReference type="ARBA" id="ARBA00023125"/>
    </source>
</evidence>
<evidence type="ECO:0000313" key="5">
    <source>
        <dbReference type="Proteomes" id="UP001165740"/>
    </source>
</evidence>
<dbReference type="Pfam" id="PF10545">
    <property type="entry name" value="MADF_DNA_bdg"/>
    <property type="match status" value="1"/>
</dbReference>
<keyword evidence="1" id="KW-0238">DNA-binding</keyword>
<reference evidence="6 7" key="1">
    <citation type="submission" date="2025-04" db="UniProtKB">
        <authorList>
            <consortium name="RefSeq"/>
        </authorList>
    </citation>
    <scope>IDENTIFICATION</scope>
</reference>
<dbReference type="GeneID" id="129922277"/>
<dbReference type="InterPro" id="IPR006578">
    <property type="entry name" value="MADF-dom"/>
</dbReference>
<evidence type="ECO:0000259" key="4">
    <source>
        <dbReference type="PROSITE" id="PS51253"/>
    </source>
</evidence>
<feature type="domain" description="HTH CENPB-type" evidence="4">
    <location>
        <begin position="292"/>
        <end position="369"/>
    </location>
</feature>